<organism evidence="2 3">
    <name type="scientific">Candidatus Anaerobutyricum stercoris</name>
    <dbReference type="NCBI Taxonomy" id="2838457"/>
    <lineage>
        <taxon>Bacteria</taxon>
        <taxon>Bacillati</taxon>
        <taxon>Bacillota</taxon>
        <taxon>Clostridia</taxon>
        <taxon>Lachnospirales</taxon>
        <taxon>Lachnospiraceae</taxon>
        <taxon>Anaerobutyricum</taxon>
    </lineage>
</organism>
<protein>
    <submittedName>
        <fullName evidence="2">Uncharacterized protein</fullName>
    </submittedName>
</protein>
<evidence type="ECO:0000313" key="2">
    <source>
        <dbReference type="EMBL" id="HIZ40209.1"/>
    </source>
</evidence>
<comment type="caution">
    <text evidence="2">The sequence shown here is derived from an EMBL/GenBank/DDBJ whole genome shotgun (WGS) entry which is preliminary data.</text>
</comment>
<name>A0A9D2J956_9FIRM</name>
<keyword evidence="1" id="KW-1133">Transmembrane helix</keyword>
<evidence type="ECO:0000313" key="3">
    <source>
        <dbReference type="Proteomes" id="UP000824049"/>
    </source>
</evidence>
<feature type="transmembrane region" description="Helical" evidence="1">
    <location>
        <begin position="33"/>
        <end position="54"/>
    </location>
</feature>
<keyword evidence="1" id="KW-0472">Membrane</keyword>
<accession>A0A9D2J956</accession>
<gene>
    <name evidence="2" type="ORF">H9968_09895</name>
</gene>
<dbReference type="AlphaFoldDB" id="A0A9D2J956"/>
<proteinExistence type="predicted"/>
<reference evidence="2" key="1">
    <citation type="journal article" date="2021" name="PeerJ">
        <title>Extensive microbial diversity within the chicken gut microbiome revealed by metagenomics and culture.</title>
        <authorList>
            <person name="Gilroy R."/>
            <person name="Ravi A."/>
            <person name="Getino M."/>
            <person name="Pursley I."/>
            <person name="Horton D.L."/>
            <person name="Alikhan N.F."/>
            <person name="Baker D."/>
            <person name="Gharbi K."/>
            <person name="Hall N."/>
            <person name="Watson M."/>
            <person name="Adriaenssens E.M."/>
            <person name="Foster-Nyarko E."/>
            <person name="Jarju S."/>
            <person name="Secka A."/>
            <person name="Antonio M."/>
            <person name="Oren A."/>
            <person name="Chaudhuri R.R."/>
            <person name="La Ragione R."/>
            <person name="Hildebrand F."/>
            <person name="Pallen M.J."/>
        </authorList>
    </citation>
    <scope>NUCLEOTIDE SEQUENCE</scope>
    <source>
        <strain evidence="2">CHK179-28034</strain>
    </source>
</reference>
<reference evidence="2" key="2">
    <citation type="submission" date="2021-04" db="EMBL/GenBank/DDBJ databases">
        <authorList>
            <person name="Gilroy R."/>
        </authorList>
    </citation>
    <scope>NUCLEOTIDE SEQUENCE</scope>
    <source>
        <strain evidence="2">CHK179-28034</strain>
    </source>
</reference>
<dbReference type="Proteomes" id="UP000824049">
    <property type="component" value="Unassembled WGS sequence"/>
</dbReference>
<dbReference type="EMBL" id="DXBR01000089">
    <property type="protein sequence ID" value="HIZ40209.1"/>
    <property type="molecule type" value="Genomic_DNA"/>
</dbReference>
<keyword evidence="1" id="KW-0812">Transmembrane</keyword>
<feature type="transmembrane region" description="Helical" evidence="1">
    <location>
        <begin position="7"/>
        <end position="27"/>
    </location>
</feature>
<sequence>MHKLKQIGALLLVVILVALVLLTLYFAVTGSRYFMASLVVTLVFPVLLYAYMLVYRIVKKNGQEEESADGDEK</sequence>
<evidence type="ECO:0000256" key="1">
    <source>
        <dbReference type="SAM" id="Phobius"/>
    </source>
</evidence>